<evidence type="ECO:0000313" key="2">
    <source>
        <dbReference type="EMBL" id="GIZ94891.1"/>
    </source>
</evidence>
<sequence length="136" mass="14883">MCLTSLSRADLTVWYSLGRAFPDTSPVRSHRHPAQAERASTPLGIDPIHHLHDLLRGDGLYGGDHDVTRATEQIVSMRDKADAILVAETVKKIEQLGATAAGRGEAKRSPAVRLQGRYVLLDQMQRGPAPLMHKGK</sequence>
<protein>
    <submittedName>
        <fullName evidence="1">Uncharacterized protein</fullName>
    </submittedName>
</protein>
<evidence type="ECO:0000313" key="1">
    <source>
        <dbReference type="EMBL" id="GIZ90519.1"/>
    </source>
</evidence>
<gene>
    <name evidence="1" type="ORF">KAM435_38460</name>
    <name evidence="2" type="ORF">KAM436_38590</name>
</gene>
<dbReference type="Proteomes" id="UP000887228">
    <property type="component" value="Unassembled WGS sequence"/>
</dbReference>
<organism evidence="1 3">
    <name type="scientific">Aquipseudomonas alcaligenes</name>
    <name type="common">Pseudomonas alcaligenes</name>
    <dbReference type="NCBI Taxonomy" id="43263"/>
    <lineage>
        <taxon>Bacteria</taxon>
        <taxon>Pseudomonadati</taxon>
        <taxon>Pseudomonadota</taxon>
        <taxon>Gammaproteobacteria</taxon>
        <taxon>Pseudomonadales</taxon>
        <taxon>Pseudomonadaceae</taxon>
        <taxon>Aquipseudomonas</taxon>
    </lineage>
</organism>
<dbReference type="EMBL" id="BPMT01000025">
    <property type="protein sequence ID" value="GIZ94891.1"/>
    <property type="molecule type" value="Genomic_DNA"/>
</dbReference>
<comment type="caution">
    <text evidence="1">The sequence shown here is derived from an EMBL/GenBank/DDBJ whole genome shotgun (WGS) entry which is preliminary data.</text>
</comment>
<evidence type="ECO:0000313" key="4">
    <source>
        <dbReference type="Proteomes" id="UP000887228"/>
    </source>
</evidence>
<dbReference type="Proteomes" id="UP000887212">
    <property type="component" value="Unassembled WGS sequence"/>
</dbReference>
<name>A0AA37CKR3_AQUAC</name>
<proteinExistence type="predicted"/>
<reference evidence="1 4" key="1">
    <citation type="submission" date="2021-07" db="EMBL/GenBank/DDBJ databases">
        <title>Whole genome sequencing of carbapenem-resistant Pseudomonas spp. isolated in Japan.</title>
        <authorList>
            <person name="Suzuki M."/>
            <person name="Maehana S."/>
            <person name="Kitasato H."/>
        </authorList>
    </citation>
    <scope>NUCLEOTIDE SEQUENCE</scope>
    <source>
        <strain evidence="1">KAM435</strain>
        <strain evidence="2 4">KAM436</strain>
    </source>
</reference>
<evidence type="ECO:0000313" key="3">
    <source>
        <dbReference type="Proteomes" id="UP000887212"/>
    </source>
</evidence>
<accession>A0AA37CKR3</accession>
<dbReference type="EMBL" id="BPMS01000027">
    <property type="protein sequence ID" value="GIZ90519.1"/>
    <property type="molecule type" value="Genomic_DNA"/>
</dbReference>
<dbReference type="AlphaFoldDB" id="A0AA37CKR3"/>